<evidence type="ECO:0000259" key="2">
    <source>
        <dbReference type="Pfam" id="PF08327"/>
    </source>
</evidence>
<dbReference type="SUPFAM" id="SSF55961">
    <property type="entry name" value="Bet v1-like"/>
    <property type="match status" value="1"/>
</dbReference>
<keyword evidence="4" id="KW-1185">Reference proteome</keyword>
<organism evidence="3 4">
    <name type="scientific">Leifsonia poae</name>
    <dbReference type="NCBI Taxonomy" id="110933"/>
    <lineage>
        <taxon>Bacteria</taxon>
        <taxon>Bacillati</taxon>
        <taxon>Actinomycetota</taxon>
        <taxon>Actinomycetes</taxon>
        <taxon>Micrococcales</taxon>
        <taxon>Microbacteriaceae</taxon>
        <taxon>Leifsonia</taxon>
    </lineage>
</organism>
<dbReference type="Gene3D" id="3.30.530.20">
    <property type="match status" value="1"/>
</dbReference>
<comment type="similarity">
    <text evidence="1">Belongs to the AHA1 family.</text>
</comment>
<accession>A0A9W6LZX1</accession>
<dbReference type="InterPro" id="IPR013538">
    <property type="entry name" value="ASHA1/2-like_C"/>
</dbReference>
<evidence type="ECO:0000313" key="3">
    <source>
        <dbReference type="EMBL" id="GLJ76049.1"/>
    </source>
</evidence>
<dbReference type="RefSeq" id="WP_271176719.1">
    <property type="nucleotide sequence ID" value="NZ_BAAAJO010000005.1"/>
</dbReference>
<protein>
    <recommendedName>
        <fullName evidence="2">Activator of Hsp90 ATPase homologue 1/2-like C-terminal domain-containing protein</fullName>
    </recommendedName>
</protein>
<evidence type="ECO:0000313" key="4">
    <source>
        <dbReference type="Proteomes" id="UP001142372"/>
    </source>
</evidence>
<sequence length="143" mass="15649">MTETAEARIRIDAAPDTVWHAVTDPATIAEYLYGTQVETDWRQGSPIVYRGEWEGKPYEDKGVILEITPPTRLVTSYYSPLSGKPDEPASYQNVTYALAPDGDGTAVTITQDGCADAAEAERMSTNWSTTLEGMRTVVEGDAR</sequence>
<reference evidence="3" key="2">
    <citation type="submission" date="2023-01" db="EMBL/GenBank/DDBJ databases">
        <authorList>
            <person name="Sun Q."/>
            <person name="Evtushenko L."/>
        </authorList>
    </citation>
    <scope>NUCLEOTIDE SEQUENCE</scope>
    <source>
        <strain evidence="3">VKM Ac-1401</strain>
    </source>
</reference>
<dbReference type="Pfam" id="PF08327">
    <property type="entry name" value="AHSA1"/>
    <property type="match status" value="1"/>
</dbReference>
<comment type="caution">
    <text evidence="3">The sequence shown here is derived from an EMBL/GenBank/DDBJ whole genome shotgun (WGS) entry which is preliminary data.</text>
</comment>
<feature type="domain" description="Activator of Hsp90 ATPase homologue 1/2-like C-terminal" evidence="2">
    <location>
        <begin position="12"/>
        <end position="139"/>
    </location>
</feature>
<evidence type="ECO:0000256" key="1">
    <source>
        <dbReference type="ARBA" id="ARBA00006817"/>
    </source>
</evidence>
<dbReference type="AlphaFoldDB" id="A0A9W6LZX1"/>
<dbReference type="Proteomes" id="UP001142372">
    <property type="component" value="Unassembled WGS sequence"/>
</dbReference>
<dbReference type="InterPro" id="IPR023393">
    <property type="entry name" value="START-like_dom_sf"/>
</dbReference>
<proteinExistence type="inferred from homology"/>
<dbReference type="EMBL" id="BSEN01000006">
    <property type="protein sequence ID" value="GLJ76049.1"/>
    <property type="molecule type" value="Genomic_DNA"/>
</dbReference>
<gene>
    <name evidence="3" type="ORF">GCM10017584_16230</name>
</gene>
<reference evidence="3" key="1">
    <citation type="journal article" date="2014" name="Int. J. Syst. Evol. Microbiol.">
        <title>Complete genome sequence of Corynebacterium casei LMG S-19264T (=DSM 44701T), isolated from a smear-ripened cheese.</title>
        <authorList>
            <consortium name="US DOE Joint Genome Institute (JGI-PGF)"/>
            <person name="Walter F."/>
            <person name="Albersmeier A."/>
            <person name="Kalinowski J."/>
            <person name="Ruckert C."/>
        </authorList>
    </citation>
    <scope>NUCLEOTIDE SEQUENCE</scope>
    <source>
        <strain evidence="3">VKM Ac-1401</strain>
    </source>
</reference>
<name>A0A9W6LZX1_9MICO</name>